<dbReference type="EMBL" id="JAUTDP010000011">
    <property type="protein sequence ID" value="KAK3392393.1"/>
    <property type="molecule type" value="Genomic_DNA"/>
</dbReference>
<evidence type="ECO:0000313" key="2">
    <source>
        <dbReference type="Proteomes" id="UP001281003"/>
    </source>
</evidence>
<proteinExistence type="predicted"/>
<dbReference type="AlphaFoldDB" id="A0AAE0U632"/>
<reference evidence="1" key="1">
    <citation type="journal article" date="2023" name="Mol. Phylogenet. Evol.">
        <title>Genome-scale phylogeny and comparative genomics of the fungal order Sordariales.</title>
        <authorList>
            <person name="Hensen N."/>
            <person name="Bonometti L."/>
            <person name="Westerberg I."/>
            <person name="Brannstrom I.O."/>
            <person name="Guillou S."/>
            <person name="Cros-Aarteil S."/>
            <person name="Calhoun S."/>
            <person name="Haridas S."/>
            <person name="Kuo A."/>
            <person name="Mondo S."/>
            <person name="Pangilinan J."/>
            <person name="Riley R."/>
            <person name="LaButti K."/>
            <person name="Andreopoulos B."/>
            <person name="Lipzen A."/>
            <person name="Chen C."/>
            <person name="Yan M."/>
            <person name="Daum C."/>
            <person name="Ng V."/>
            <person name="Clum A."/>
            <person name="Steindorff A."/>
            <person name="Ohm R.A."/>
            <person name="Martin F."/>
            <person name="Silar P."/>
            <person name="Natvig D.O."/>
            <person name="Lalanne C."/>
            <person name="Gautier V."/>
            <person name="Ament-Velasquez S.L."/>
            <person name="Kruys A."/>
            <person name="Hutchinson M.I."/>
            <person name="Powell A.J."/>
            <person name="Barry K."/>
            <person name="Miller A.N."/>
            <person name="Grigoriev I.V."/>
            <person name="Debuchy R."/>
            <person name="Gladieux P."/>
            <person name="Hiltunen Thoren M."/>
            <person name="Johannesson H."/>
        </authorList>
    </citation>
    <scope>NUCLEOTIDE SEQUENCE</scope>
    <source>
        <strain evidence="1">FGSC 1904</strain>
    </source>
</reference>
<protein>
    <submittedName>
        <fullName evidence="1">Uncharacterized protein</fullName>
    </submittedName>
</protein>
<sequence length="170" mass="19639">MMRDRDITAFRFSFFFSRLSWDWGLGKRLGWLGKLLFLSLHLDFCIFPPCYGMYHHTHTGWASPRGEHGPSSPAHSAFPFHVTSHHHHHITTVHQTGIIMEDTHSGASVSLGTSSHGQCSPWLDPGSIEDTPPRVFGFFTKKYNNPLPTLHHIREIMYTKMQQIWRMDIK</sequence>
<accession>A0AAE0U632</accession>
<comment type="caution">
    <text evidence="1">The sequence shown here is derived from an EMBL/GenBank/DDBJ whole genome shotgun (WGS) entry which is preliminary data.</text>
</comment>
<evidence type="ECO:0000313" key="1">
    <source>
        <dbReference type="EMBL" id="KAK3392393.1"/>
    </source>
</evidence>
<dbReference type="Proteomes" id="UP001281003">
    <property type="component" value="Unassembled WGS sequence"/>
</dbReference>
<name>A0AAE0U632_SORBR</name>
<gene>
    <name evidence="1" type="ORF">B0T20DRAFT_55059</name>
</gene>
<organism evidence="1 2">
    <name type="scientific">Sordaria brevicollis</name>
    <dbReference type="NCBI Taxonomy" id="83679"/>
    <lineage>
        <taxon>Eukaryota</taxon>
        <taxon>Fungi</taxon>
        <taxon>Dikarya</taxon>
        <taxon>Ascomycota</taxon>
        <taxon>Pezizomycotina</taxon>
        <taxon>Sordariomycetes</taxon>
        <taxon>Sordariomycetidae</taxon>
        <taxon>Sordariales</taxon>
        <taxon>Sordariaceae</taxon>
        <taxon>Sordaria</taxon>
    </lineage>
</organism>
<keyword evidence="2" id="KW-1185">Reference proteome</keyword>
<reference evidence="1" key="2">
    <citation type="submission" date="2023-07" db="EMBL/GenBank/DDBJ databases">
        <authorList>
            <consortium name="Lawrence Berkeley National Laboratory"/>
            <person name="Haridas S."/>
            <person name="Hensen N."/>
            <person name="Bonometti L."/>
            <person name="Westerberg I."/>
            <person name="Brannstrom I.O."/>
            <person name="Guillou S."/>
            <person name="Cros-Aarteil S."/>
            <person name="Calhoun S."/>
            <person name="Kuo A."/>
            <person name="Mondo S."/>
            <person name="Pangilinan J."/>
            <person name="Riley R."/>
            <person name="LaButti K."/>
            <person name="Andreopoulos B."/>
            <person name="Lipzen A."/>
            <person name="Chen C."/>
            <person name="Yanf M."/>
            <person name="Daum C."/>
            <person name="Ng V."/>
            <person name="Clum A."/>
            <person name="Steindorff A."/>
            <person name="Ohm R."/>
            <person name="Martin F."/>
            <person name="Silar P."/>
            <person name="Natvig D."/>
            <person name="Lalanne C."/>
            <person name="Gautier V."/>
            <person name="Ament-velasquez S.L."/>
            <person name="Kruys A."/>
            <person name="Hutchinson M.I."/>
            <person name="Powell A.J."/>
            <person name="Barry K."/>
            <person name="Miller A.N."/>
            <person name="Grigoriev I.V."/>
            <person name="Debuchy R."/>
            <person name="Gladieux P."/>
            <person name="Thoren M.H."/>
            <person name="Johannesson H."/>
        </authorList>
    </citation>
    <scope>NUCLEOTIDE SEQUENCE</scope>
    <source>
        <strain evidence="1">FGSC 1904</strain>
    </source>
</reference>